<dbReference type="OrthoDB" id="7605229at2"/>
<reference evidence="1 2" key="1">
    <citation type="submission" date="2016-10" db="EMBL/GenBank/DDBJ databases">
        <authorList>
            <person name="de Groot N.N."/>
        </authorList>
    </citation>
    <scope>NUCLEOTIDE SEQUENCE [LARGE SCALE GENOMIC DNA]</scope>
    <source>
        <strain evidence="1 2">CGMCC 1.10959</strain>
    </source>
</reference>
<dbReference type="EMBL" id="FPAW01000043">
    <property type="protein sequence ID" value="SFU18672.1"/>
    <property type="molecule type" value="Genomic_DNA"/>
</dbReference>
<organism evidence="1 2">
    <name type="scientific">Sedimentitalea nanhaiensis</name>
    <dbReference type="NCBI Taxonomy" id="999627"/>
    <lineage>
        <taxon>Bacteria</taxon>
        <taxon>Pseudomonadati</taxon>
        <taxon>Pseudomonadota</taxon>
        <taxon>Alphaproteobacteria</taxon>
        <taxon>Rhodobacterales</taxon>
        <taxon>Paracoccaceae</taxon>
        <taxon>Sedimentitalea</taxon>
    </lineage>
</organism>
<dbReference type="Proteomes" id="UP000182466">
    <property type="component" value="Unassembled WGS sequence"/>
</dbReference>
<protein>
    <submittedName>
        <fullName evidence="1">Uncharacterized protein</fullName>
    </submittedName>
</protein>
<sequence>MNAPIEPQEHRVDPSRLASGTWCHTRNRQIGEGDIAASYSADKIAQGKIRKPFFWKNCLWVCTGTNSKSAEAYRLVPERFFDGELTTYNEVAMLPFEQRIKPEGFYHGMRVRHGKQDCVLVGPKALLLPKEESETLKQADLFDAL</sequence>
<evidence type="ECO:0000313" key="1">
    <source>
        <dbReference type="EMBL" id="SFU18672.1"/>
    </source>
</evidence>
<gene>
    <name evidence="1" type="ORF">SAMN05216236_14335</name>
</gene>
<keyword evidence="2" id="KW-1185">Reference proteome</keyword>
<accession>A0A1I7E415</accession>
<proteinExistence type="predicted"/>
<name>A0A1I7E415_9RHOB</name>
<evidence type="ECO:0000313" key="2">
    <source>
        <dbReference type="Proteomes" id="UP000182466"/>
    </source>
</evidence>
<dbReference type="RefSeq" id="WP_027262342.1">
    <property type="nucleotide sequence ID" value="NZ_FPAW01000043.1"/>
</dbReference>
<dbReference type="AlphaFoldDB" id="A0A1I7E415"/>